<dbReference type="Proteomes" id="UP001596043">
    <property type="component" value="Unassembled WGS sequence"/>
</dbReference>
<evidence type="ECO:0000313" key="4">
    <source>
        <dbReference type="EMBL" id="MFC4632668.1"/>
    </source>
</evidence>
<dbReference type="EMBL" id="JBHSFV010000001">
    <property type="protein sequence ID" value="MFC4632668.1"/>
    <property type="molecule type" value="Genomic_DNA"/>
</dbReference>
<evidence type="ECO:0000256" key="2">
    <source>
        <dbReference type="SAM" id="SignalP"/>
    </source>
</evidence>
<name>A0ABV9HS36_9FLAO</name>
<protein>
    <submittedName>
        <fullName evidence="4">T9SS type A sorting domain-containing protein</fullName>
    </submittedName>
</protein>
<feature type="domain" description="Secretion system C-terminal sorting" evidence="3">
    <location>
        <begin position="199"/>
        <end position="252"/>
    </location>
</feature>
<dbReference type="RefSeq" id="WP_379976869.1">
    <property type="nucleotide sequence ID" value="NZ_JBHSFV010000001.1"/>
</dbReference>
<sequence>MKKTTSKKLLNYGAMSAAILAGANASGQIIFTDLDPDQTLGPASESFMIDLNEDGTNDFDFQIFNSAGTVLFALDTNGFVGFVGPSAYNYPSNLAEGTIIDGASPTLTAVRGDLNFNSCNYPSSQFCDGADAFVGLVLDVSGETFYGWARINVSTAGNELTIQEYAYNSVAGEAIMAGQTLSLEDNSIEGFSSFVSDNTLTLNARTPLETVTIHNITGQEVISQKLSNTTETIDLNGLSTGVYIATVAVEGKLQAIKFVK</sequence>
<dbReference type="Pfam" id="PF18962">
    <property type="entry name" value="Por_Secre_tail"/>
    <property type="match status" value="1"/>
</dbReference>
<evidence type="ECO:0000256" key="1">
    <source>
        <dbReference type="ARBA" id="ARBA00022729"/>
    </source>
</evidence>
<feature type="chain" id="PRO_5045967031" evidence="2">
    <location>
        <begin position="26"/>
        <end position="260"/>
    </location>
</feature>
<keyword evidence="1 2" id="KW-0732">Signal</keyword>
<reference evidence="5" key="1">
    <citation type="journal article" date="2019" name="Int. J. Syst. Evol. Microbiol.">
        <title>The Global Catalogue of Microorganisms (GCM) 10K type strain sequencing project: providing services to taxonomists for standard genome sequencing and annotation.</title>
        <authorList>
            <consortium name="The Broad Institute Genomics Platform"/>
            <consortium name="The Broad Institute Genome Sequencing Center for Infectious Disease"/>
            <person name="Wu L."/>
            <person name="Ma J."/>
        </authorList>
    </citation>
    <scope>NUCLEOTIDE SEQUENCE [LARGE SCALE GENOMIC DNA]</scope>
    <source>
        <strain evidence="5">YJ-61-S</strain>
    </source>
</reference>
<dbReference type="InterPro" id="IPR026444">
    <property type="entry name" value="Secre_tail"/>
</dbReference>
<comment type="caution">
    <text evidence="4">The sequence shown here is derived from an EMBL/GenBank/DDBJ whole genome shotgun (WGS) entry which is preliminary data.</text>
</comment>
<proteinExistence type="predicted"/>
<gene>
    <name evidence="4" type="ORF">ACFO3O_02050</name>
</gene>
<evidence type="ECO:0000259" key="3">
    <source>
        <dbReference type="Pfam" id="PF18962"/>
    </source>
</evidence>
<accession>A0ABV9HS36</accession>
<dbReference type="NCBIfam" id="TIGR04183">
    <property type="entry name" value="Por_Secre_tail"/>
    <property type="match status" value="1"/>
</dbReference>
<evidence type="ECO:0000313" key="5">
    <source>
        <dbReference type="Proteomes" id="UP001596043"/>
    </source>
</evidence>
<feature type="signal peptide" evidence="2">
    <location>
        <begin position="1"/>
        <end position="25"/>
    </location>
</feature>
<organism evidence="4 5">
    <name type="scientific">Dokdonia ponticola</name>
    <dbReference type="NCBI Taxonomy" id="2041041"/>
    <lineage>
        <taxon>Bacteria</taxon>
        <taxon>Pseudomonadati</taxon>
        <taxon>Bacteroidota</taxon>
        <taxon>Flavobacteriia</taxon>
        <taxon>Flavobacteriales</taxon>
        <taxon>Flavobacteriaceae</taxon>
        <taxon>Dokdonia</taxon>
    </lineage>
</organism>
<keyword evidence="5" id="KW-1185">Reference proteome</keyword>